<dbReference type="EMBL" id="JBEVCJ010000031">
    <property type="protein sequence ID" value="MET1256964.1"/>
    <property type="molecule type" value="Genomic_DNA"/>
</dbReference>
<sequence length="263" mass="30933">MTKELEFKWVWKAPNLRKVKQADTLSPEEFLDLVIRIDNERVDPLIALRNQCMLLMTYFSCFRAIEVSQWKVKEALSPVGNICQMTKLRKDATKGNYPAIAPVVIKEQRDFLNKWFAARVKYKIGMSDNSNDEYRGLDPESHVFLSKHHGRWRNFSLTRKITKDKEYHVATAVQNLLTKIYKGYGFPKASSHSARHSMGRFAQELYEKKSDPDARRIIQNLLHHRTEESQKHYTEINFEHIRECAKKIMPKPKKRGRPKKTVN</sequence>
<organism evidence="1 2">
    <name type="scientific">Aliikangiella maris</name>
    <dbReference type="NCBI Taxonomy" id="3162458"/>
    <lineage>
        <taxon>Bacteria</taxon>
        <taxon>Pseudomonadati</taxon>
        <taxon>Pseudomonadota</taxon>
        <taxon>Gammaproteobacteria</taxon>
        <taxon>Oceanospirillales</taxon>
        <taxon>Pleioneaceae</taxon>
        <taxon>Aliikangiella</taxon>
    </lineage>
</organism>
<evidence type="ECO:0000313" key="2">
    <source>
        <dbReference type="Proteomes" id="UP001548189"/>
    </source>
</evidence>
<keyword evidence="2" id="KW-1185">Reference proteome</keyword>
<dbReference type="SUPFAM" id="SSF56349">
    <property type="entry name" value="DNA breaking-rejoining enzymes"/>
    <property type="match status" value="1"/>
</dbReference>
<proteinExistence type="predicted"/>
<dbReference type="PROSITE" id="PS51898">
    <property type="entry name" value="TYR_RECOMBINASE"/>
    <property type="match status" value="1"/>
</dbReference>
<protein>
    <submittedName>
        <fullName evidence="1">Tyrosine-type recombinase/integrase</fullName>
    </submittedName>
</protein>
<dbReference type="Pfam" id="PF00589">
    <property type="entry name" value="Phage_integrase"/>
    <property type="match status" value="1"/>
</dbReference>
<accession>A0ABV2BYF3</accession>
<name>A0ABV2BYF3_9GAMM</name>
<dbReference type="InterPro" id="IPR013762">
    <property type="entry name" value="Integrase-like_cat_sf"/>
</dbReference>
<dbReference type="Gene3D" id="1.10.443.10">
    <property type="entry name" value="Intergrase catalytic core"/>
    <property type="match status" value="1"/>
</dbReference>
<reference evidence="1 2" key="1">
    <citation type="submission" date="2024-06" db="EMBL/GenBank/DDBJ databases">
        <authorList>
            <person name="Li F."/>
        </authorList>
    </citation>
    <scope>NUCLEOTIDE SEQUENCE [LARGE SCALE GENOMIC DNA]</scope>
    <source>
        <strain evidence="1 2">GXAS 311</strain>
    </source>
</reference>
<dbReference type="InterPro" id="IPR002104">
    <property type="entry name" value="Integrase_catalytic"/>
</dbReference>
<dbReference type="InterPro" id="IPR011010">
    <property type="entry name" value="DNA_brk_join_enz"/>
</dbReference>
<gene>
    <name evidence="1" type="ORF">ABVT43_17610</name>
</gene>
<comment type="caution">
    <text evidence="1">The sequence shown here is derived from an EMBL/GenBank/DDBJ whole genome shotgun (WGS) entry which is preliminary data.</text>
</comment>
<evidence type="ECO:0000313" key="1">
    <source>
        <dbReference type="EMBL" id="MET1256964.1"/>
    </source>
</evidence>
<dbReference type="Proteomes" id="UP001548189">
    <property type="component" value="Unassembled WGS sequence"/>
</dbReference>